<dbReference type="STRING" id="7719.ENSCINP00000023482"/>
<dbReference type="InterPro" id="IPR001519">
    <property type="entry name" value="Ferritin"/>
</dbReference>
<accession>F6XDP4</accession>
<dbReference type="PROSITE" id="PS50905">
    <property type="entry name" value="FERRITIN_LIKE"/>
    <property type="match status" value="1"/>
</dbReference>
<gene>
    <name evidence="8" type="primary">LOC100185896</name>
</gene>
<dbReference type="Proteomes" id="UP000008144">
    <property type="component" value="Chromosome 1"/>
</dbReference>
<reference evidence="8" key="2">
    <citation type="journal article" date="2008" name="Genome Biol.">
        <title>Improved genome assembly and evidence-based global gene model set for the chordate Ciona intestinalis: new insight into intron and operon populations.</title>
        <authorList>
            <person name="Satou Y."/>
            <person name="Mineta K."/>
            <person name="Ogasawara M."/>
            <person name="Sasakura Y."/>
            <person name="Shoguchi E."/>
            <person name="Ueno K."/>
            <person name="Yamada L."/>
            <person name="Matsumoto J."/>
            <person name="Wasserscheid J."/>
            <person name="Dewar K."/>
            <person name="Wiley G.B."/>
            <person name="Macmil S.L."/>
            <person name="Roe B.A."/>
            <person name="Zeller R.W."/>
            <person name="Hastings K.E."/>
            <person name="Lemaire P."/>
            <person name="Lindquist E."/>
            <person name="Endo T."/>
            <person name="Hotta K."/>
            <person name="Inaba K."/>
        </authorList>
    </citation>
    <scope>NUCLEOTIDE SEQUENCE [LARGE SCALE GENOMIC DNA]</scope>
    <source>
        <strain evidence="8">wild type</strain>
    </source>
</reference>
<dbReference type="InterPro" id="IPR012347">
    <property type="entry name" value="Ferritin-like"/>
</dbReference>
<dbReference type="Ensembl" id="ENSCINT00000023728.2">
    <property type="protein sequence ID" value="ENSCINP00000023482.2"/>
    <property type="gene ID" value="ENSCING00000001967.3"/>
</dbReference>
<reference evidence="9" key="1">
    <citation type="journal article" date="2002" name="Science">
        <title>The draft genome of Ciona intestinalis: insights into chordate and vertebrate origins.</title>
        <authorList>
            <person name="Dehal P."/>
            <person name="Satou Y."/>
            <person name="Campbell R.K."/>
            <person name="Chapman J."/>
            <person name="Degnan B."/>
            <person name="De Tomaso A."/>
            <person name="Davidson B."/>
            <person name="Di Gregorio A."/>
            <person name="Gelpke M."/>
            <person name="Goodstein D.M."/>
            <person name="Harafuji N."/>
            <person name="Hastings K.E."/>
            <person name="Ho I."/>
            <person name="Hotta K."/>
            <person name="Huang W."/>
            <person name="Kawashima T."/>
            <person name="Lemaire P."/>
            <person name="Martinez D."/>
            <person name="Meinertzhagen I.A."/>
            <person name="Necula S."/>
            <person name="Nonaka M."/>
            <person name="Putnam N."/>
            <person name="Rash S."/>
            <person name="Saiga H."/>
            <person name="Satake M."/>
            <person name="Terry A."/>
            <person name="Yamada L."/>
            <person name="Wang H.G."/>
            <person name="Awazu S."/>
            <person name="Azumi K."/>
            <person name="Boore J."/>
            <person name="Branno M."/>
            <person name="Chin-Bow S."/>
            <person name="DeSantis R."/>
            <person name="Doyle S."/>
            <person name="Francino P."/>
            <person name="Keys D.N."/>
            <person name="Haga S."/>
            <person name="Hayashi H."/>
            <person name="Hino K."/>
            <person name="Imai K.S."/>
            <person name="Inaba K."/>
            <person name="Kano S."/>
            <person name="Kobayashi K."/>
            <person name="Kobayashi M."/>
            <person name="Lee B.I."/>
            <person name="Makabe K.W."/>
            <person name="Manohar C."/>
            <person name="Matassi G."/>
            <person name="Medina M."/>
            <person name="Mochizuki Y."/>
            <person name="Mount S."/>
            <person name="Morishita T."/>
            <person name="Miura S."/>
            <person name="Nakayama A."/>
            <person name="Nishizaka S."/>
            <person name="Nomoto H."/>
            <person name="Ohta F."/>
            <person name="Oishi K."/>
            <person name="Rigoutsos I."/>
            <person name="Sano M."/>
            <person name="Sasaki A."/>
            <person name="Sasakura Y."/>
            <person name="Shoguchi E."/>
            <person name="Shin-i T."/>
            <person name="Spagnuolo A."/>
            <person name="Stainier D."/>
            <person name="Suzuki M.M."/>
            <person name="Tassy O."/>
            <person name="Takatori N."/>
            <person name="Tokuoka M."/>
            <person name="Yagi K."/>
            <person name="Yoshizaki F."/>
            <person name="Wada S."/>
            <person name="Zhang C."/>
            <person name="Hyatt P.D."/>
            <person name="Larimer F."/>
            <person name="Detter C."/>
            <person name="Doggett N."/>
            <person name="Glavina T."/>
            <person name="Hawkins T."/>
            <person name="Richardson P."/>
            <person name="Lucas S."/>
            <person name="Kohara Y."/>
            <person name="Levine M."/>
            <person name="Satoh N."/>
            <person name="Rokhsar D.S."/>
        </authorList>
    </citation>
    <scope>NUCLEOTIDE SEQUENCE [LARGE SCALE GENOMIC DNA]</scope>
</reference>
<dbReference type="GO" id="GO:0004322">
    <property type="term" value="F:ferroxidase activity"/>
    <property type="evidence" value="ECO:0007669"/>
    <property type="project" value="UniProtKB-EC"/>
</dbReference>
<name>F6XDP4_CIOIN</name>
<evidence type="ECO:0000256" key="1">
    <source>
        <dbReference type="ARBA" id="ARBA00007513"/>
    </source>
</evidence>
<sequence length="164" mass="18759">MFPKNLENVLGKHINSKLKCSYFYTAMASVCRSNTLCLLNLQKFFQHRSDRTRTQVKFLIDYLATRGADFQTSTIEATDTNSCTFSATSCLRLAQTMEQDITTELYSVHEASKLDVDLTKILNRFIVEQTETLSTLQQHLHSLETIRARSSNQGLADYLFDKTL</sequence>
<comment type="function">
    <text evidence="6">Stores iron in a soluble, non-toxic, readily available form. Important for iron homeostasis. Iron is taken up in the ferrous form and deposited as ferric hydroxides after oxidation.</text>
</comment>
<dbReference type="GeneID" id="100185896"/>
<dbReference type="GO" id="GO:0006826">
    <property type="term" value="P:iron ion transport"/>
    <property type="evidence" value="ECO:0007669"/>
    <property type="project" value="InterPro"/>
</dbReference>
<dbReference type="InterPro" id="IPR008331">
    <property type="entry name" value="Ferritin_DPS_dom"/>
</dbReference>
<organism evidence="8 9">
    <name type="scientific">Ciona intestinalis</name>
    <name type="common">Transparent sea squirt</name>
    <name type="synonym">Ascidia intestinalis</name>
    <dbReference type="NCBI Taxonomy" id="7719"/>
    <lineage>
        <taxon>Eukaryota</taxon>
        <taxon>Metazoa</taxon>
        <taxon>Chordata</taxon>
        <taxon>Tunicata</taxon>
        <taxon>Ascidiacea</taxon>
        <taxon>Phlebobranchia</taxon>
        <taxon>Cionidae</taxon>
        <taxon>Ciona</taxon>
    </lineage>
</organism>
<dbReference type="InParanoid" id="F6XDP4"/>
<dbReference type="SUPFAM" id="SSF47240">
    <property type="entry name" value="Ferritin-like"/>
    <property type="match status" value="1"/>
</dbReference>
<keyword evidence="9" id="KW-1185">Reference proteome</keyword>
<dbReference type="PANTHER" id="PTHR11431">
    <property type="entry name" value="FERRITIN"/>
    <property type="match status" value="1"/>
</dbReference>
<comment type="similarity">
    <text evidence="1 6">Belongs to the ferritin family.</text>
</comment>
<dbReference type="GO" id="GO:0008199">
    <property type="term" value="F:ferric iron binding"/>
    <property type="evidence" value="ECO:0000318"/>
    <property type="project" value="GO_Central"/>
</dbReference>
<evidence type="ECO:0000256" key="4">
    <source>
        <dbReference type="ARBA" id="ARBA00023004"/>
    </source>
</evidence>
<dbReference type="AlphaFoldDB" id="F6XDP4"/>
<keyword evidence="4 5" id="KW-0408">Iron</keyword>
<dbReference type="EC" id="1.16.3.1" evidence="6"/>
<proteinExistence type="inferred from homology"/>
<dbReference type="GO" id="GO:0006879">
    <property type="term" value="P:intracellular iron ion homeostasis"/>
    <property type="evidence" value="ECO:0007669"/>
    <property type="project" value="UniProtKB-KW"/>
</dbReference>
<keyword evidence="3 5" id="KW-0479">Metal-binding</keyword>
<reference evidence="8" key="3">
    <citation type="submission" date="2025-08" db="UniProtKB">
        <authorList>
            <consortium name="Ensembl"/>
        </authorList>
    </citation>
    <scope>IDENTIFICATION</scope>
</reference>
<dbReference type="GeneTree" id="ENSGT00940000169034"/>
<feature type="binding site" evidence="5">
    <location>
        <position position="129"/>
    </location>
    <ligand>
        <name>Fe cation</name>
        <dbReference type="ChEBI" id="CHEBI:24875"/>
        <label>1</label>
    </ligand>
</feature>
<dbReference type="PANTHER" id="PTHR11431:SF75">
    <property type="entry name" value="FERRITIN"/>
    <property type="match status" value="1"/>
</dbReference>
<dbReference type="GO" id="GO:0008198">
    <property type="term" value="F:ferrous iron binding"/>
    <property type="evidence" value="ECO:0000318"/>
    <property type="project" value="GO_Central"/>
</dbReference>
<dbReference type="GO" id="GO:0005737">
    <property type="term" value="C:cytoplasm"/>
    <property type="evidence" value="ECO:0000318"/>
    <property type="project" value="GO_Central"/>
</dbReference>
<dbReference type="InterPro" id="IPR009078">
    <property type="entry name" value="Ferritin-like_SF"/>
</dbReference>
<dbReference type="EMBL" id="EAAA01000307">
    <property type="status" value="NOT_ANNOTATED_CDS"/>
    <property type="molecule type" value="Genomic_DNA"/>
</dbReference>
<keyword evidence="2 6" id="KW-0409">Iron storage</keyword>
<dbReference type="Pfam" id="PF00210">
    <property type="entry name" value="Ferritin"/>
    <property type="match status" value="1"/>
</dbReference>
<dbReference type="InterPro" id="IPR009040">
    <property type="entry name" value="Ferritin-like_diiron"/>
</dbReference>
<evidence type="ECO:0000313" key="9">
    <source>
        <dbReference type="Proteomes" id="UP000008144"/>
    </source>
</evidence>
<keyword evidence="6" id="KW-0560">Oxidoreductase</keyword>
<evidence type="ECO:0000256" key="5">
    <source>
        <dbReference type="PIRSR" id="PIRSR601519-1"/>
    </source>
</evidence>
<feature type="domain" description="Ferritin-like diiron" evidence="7">
    <location>
        <begin position="1"/>
        <end position="147"/>
    </location>
</feature>
<dbReference type="HOGENOM" id="CLU_137448_0_0_1"/>
<evidence type="ECO:0000256" key="2">
    <source>
        <dbReference type="ARBA" id="ARBA00022434"/>
    </source>
</evidence>
<evidence type="ECO:0000259" key="7">
    <source>
        <dbReference type="PROSITE" id="PS50905"/>
    </source>
</evidence>
<dbReference type="OMA" id="CHTETLC"/>
<comment type="catalytic activity">
    <reaction evidence="6">
        <text>4 Fe(2+) + O2 + 4 H(+) = 4 Fe(3+) + 2 H2O</text>
        <dbReference type="Rhea" id="RHEA:11148"/>
        <dbReference type="ChEBI" id="CHEBI:15377"/>
        <dbReference type="ChEBI" id="CHEBI:15378"/>
        <dbReference type="ChEBI" id="CHEBI:15379"/>
        <dbReference type="ChEBI" id="CHEBI:29033"/>
        <dbReference type="ChEBI" id="CHEBI:29034"/>
        <dbReference type="EC" id="1.16.3.1"/>
    </reaction>
</comment>
<evidence type="ECO:0000256" key="6">
    <source>
        <dbReference type="RuleBase" id="RU361145"/>
    </source>
</evidence>
<evidence type="ECO:0000313" key="8">
    <source>
        <dbReference type="Ensembl" id="ENSCINP00000023482.2"/>
    </source>
</evidence>
<evidence type="ECO:0000256" key="3">
    <source>
        <dbReference type="ARBA" id="ARBA00022723"/>
    </source>
</evidence>
<protein>
    <recommendedName>
        <fullName evidence="6">Ferritin</fullName>
        <ecNumber evidence="6">1.16.3.1</ecNumber>
    </recommendedName>
</protein>
<dbReference type="Gene3D" id="1.20.1260.10">
    <property type="match status" value="1"/>
</dbReference>
<feature type="binding site" evidence="5">
    <location>
        <position position="98"/>
    </location>
    <ligand>
        <name>Fe cation</name>
        <dbReference type="ChEBI" id="CHEBI:24875"/>
        <label>1</label>
    </ligand>
</feature>
<reference evidence="8" key="4">
    <citation type="submission" date="2025-09" db="UniProtKB">
        <authorList>
            <consortium name="Ensembl"/>
        </authorList>
    </citation>
    <scope>IDENTIFICATION</scope>
</reference>
<dbReference type="KEGG" id="cin:100185896"/>
<accession>A0A1W2WEM1</accession>
<dbReference type="RefSeq" id="XP_002127243.1">
    <property type="nucleotide sequence ID" value="XM_002127207.5"/>
</dbReference>